<gene>
    <name evidence="2" type="ORF">SLEP1_g10816</name>
</gene>
<evidence type="ECO:0000313" key="3">
    <source>
        <dbReference type="Proteomes" id="UP001054252"/>
    </source>
</evidence>
<feature type="region of interest" description="Disordered" evidence="1">
    <location>
        <begin position="87"/>
        <end position="108"/>
    </location>
</feature>
<accession>A0AAV5IF16</accession>
<dbReference type="EMBL" id="BPVZ01000011">
    <property type="protein sequence ID" value="GKU97710.1"/>
    <property type="molecule type" value="Genomic_DNA"/>
</dbReference>
<organism evidence="2 3">
    <name type="scientific">Rubroshorea leprosula</name>
    <dbReference type="NCBI Taxonomy" id="152421"/>
    <lineage>
        <taxon>Eukaryota</taxon>
        <taxon>Viridiplantae</taxon>
        <taxon>Streptophyta</taxon>
        <taxon>Embryophyta</taxon>
        <taxon>Tracheophyta</taxon>
        <taxon>Spermatophyta</taxon>
        <taxon>Magnoliopsida</taxon>
        <taxon>eudicotyledons</taxon>
        <taxon>Gunneridae</taxon>
        <taxon>Pentapetalae</taxon>
        <taxon>rosids</taxon>
        <taxon>malvids</taxon>
        <taxon>Malvales</taxon>
        <taxon>Dipterocarpaceae</taxon>
        <taxon>Rubroshorea</taxon>
    </lineage>
</organism>
<feature type="region of interest" description="Disordered" evidence="1">
    <location>
        <begin position="1"/>
        <end position="24"/>
    </location>
</feature>
<proteinExistence type="predicted"/>
<reference evidence="2 3" key="1">
    <citation type="journal article" date="2021" name="Commun. Biol.">
        <title>The genome of Shorea leprosula (Dipterocarpaceae) highlights the ecological relevance of drought in aseasonal tropical rainforests.</title>
        <authorList>
            <person name="Ng K.K.S."/>
            <person name="Kobayashi M.J."/>
            <person name="Fawcett J.A."/>
            <person name="Hatakeyama M."/>
            <person name="Paape T."/>
            <person name="Ng C.H."/>
            <person name="Ang C.C."/>
            <person name="Tnah L.H."/>
            <person name="Lee C.T."/>
            <person name="Nishiyama T."/>
            <person name="Sese J."/>
            <person name="O'Brien M.J."/>
            <person name="Copetti D."/>
            <person name="Mohd Noor M.I."/>
            <person name="Ong R.C."/>
            <person name="Putra M."/>
            <person name="Sireger I.Z."/>
            <person name="Indrioko S."/>
            <person name="Kosugi Y."/>
            <person name="Izuno A."/>
            <person name="Isagi Y."/>
            <person name="Lee S.L."/>
            <person name="Shimizu K.K."/>
        </authorList>
    </citation>
    <scope>NUCLEOTIDE SEQUENCE [LARGE SCALE GENOMIC DNA]</scope>
    <source>
        <strain evidence="2">214</strain>
    </source>
</reference>
<name>A0AAV5IF16_9ROSI</name>
<keyword evidence="3" id="KW-1185">Reference proteome</keyword>
<sequence length="152" mass="16865">MKKKKKKKPSIIAQPLTPKGKGKKEDINCSFFLAHVKSPVSIDKYKYVQCSALPLQDRSRQTLIGVSSASSFGFGKRESGFGFGKRESGFGFGKRESGGGREGGRRPRMEFSLTGNALKTPVWSVTCPPREGHELVILDQVNFRRLLHLLIP</sequence>
<protein>
    <submittedName>
        <fullName evidence="2">Uncharacterized protein</fullName>
    </submittedName>
</protein>
<dbReference type="Proteomes" id="UP001054252">
    <property type="component" value="Unassembled WGS sequence"/>
</dbReference>
<evidence type="ECO:0000256" key="1">
    <source>
        <dbReference type="SAM" id="MobiDB-lite"/>
    </source>
</evidence>
<dbReference type="AlphaFoldDB" id="A0AAV5IF16"/>
<evidence type="ECO:0000313" key="2">
    <source>
        <dbReference type="EMBL" id="GKU97710.1"/>
    </source>
</evidence>
<comment type="caution">
    <text evidence="2">The sequence shown here is derived from an EMBL/GenBank/DDBJ whole genome shotgun (WGS) entry which is preliminary data.</text>
</comment>